<dbReference type="NCBIfam" id="TIGR00095">
    <property type="entry name" value="16S rRNA (guanine(966)-N(2))-methyltransferase RsmD"/>
    <property type="match status" value="1"/>
</dbReference>
<dbReference type="GO" id="GO:0052913">
    <property type="term" value="F:16S rRNA (guanine(966)-N(2))-methyltransferase activity"/>
    <property type="evidence" value="ECO:0007669"/>
    <property type="project" value="UniProtKB-EC"/>
</dbReference>
<keyword evidence="2 3" id="KW-0808">Transferase</keyword>
<dbReference type="EMBL" id="SELH01000026">
    <property type="protein sequence ID" value="TWP26061.1"/>
    <property type="molecule type" value="Genomic_DNA"/>
</dbReference>
<accession>A0A563D7Z3</accession>
<dbReference type="AlphaFoldDB" id="A0A563D7Z3"/>
<organism evidence="3 4">
    <name type="scientific">Apibacter muscae</name>
    <dbReference type="NCBI Taxonomy" id="2509004"/>
    <lineage>
        <taxon>Bacteria</taxon>
        <taxon>Pseudomonadati</taxon>
        <taxon>Bacteroidota</taxon>
        <taxon>Flavobacteriia</taxon>
        <taxon>Flavobacteriales</taxon>
        <taxon>Weeksellaceae</taxon>
        <taxon>Apibacter</taxon>
    </lineage>
</organism>
<dbReference type="OrthoDB" id="9803017at2"/>
<sequence>MIRIISGEFKGKRIHAPKNFDVRPTTDFAKEALFSILSNRYSFSNINILDLFAGIGSITLEFASRGCQNITSIDNNNKHIKFIQDTVNTLNINDRIHLIKHDVITFLSKKSNQSYDLIFADPPFNTDTELYNKIINLIFQNKFLKSQGEFILEHESRKDLSELPFFSDSRKYGNVRFSFFNNSKVL</sequence>
<dbReference type="Pfam" id="PF03602">
    <property type="entry name" value="Cons_hypoth95"/>
    <property type="match status" value="1"/>
</dbReference>
<dbReference type="PANTHER" id="PTHR43542">
    <property type="entry name" value="METHYLTRANSFERASE"/>
    <property type="match status" value="1"/>
</dbReference>
<reference evidence="3 4" key="1">
    <citation type="submission" date="2019-02" db="EMBL/GenBank/DDBJ databases">
        <title>Apibacter muscae sp. nov.: a novel member of the house fly microbiota.</title>
        <authorList>
            <person name="Park R."/>
        </authorList>
    </citation>
    <scope>NUCLEOTIDE SEQUENCE [LARGE SCALE GENOMIC DNA]</scope>
    <source>
        <strain evidence="3 4">AL1</strain>
    </source>
</reference>
<proteinExistence type="predicted"/>
<dbReference type="Proteomes" id="UP000319499">
    <property type="component" value="Unassembled WGS sequence"/>
</dbReference>
<evidence type="ECO:0000313" key="3">
    <source>
        <dbReference type="EMBL" id="TWP26061.1"/>
    </source>
</evidence>
<dbReference type="SUPFAM" id="SSF53335">
    <property type="entry name" value="S-adenosyl-L-methionine-dependent methyltransferases"/>
    <property type="match status" value="1"/>
</dbReference>
<protein>
    <submittedName>
        <fullName evidence="3">16S rRNA (Guanine(966)-N(2))-methyltransferase RsmD</fullName>
        <ecNumber evidence="3">2.1.1.171</ecNumber>
    </submittedName>
</protein>
<dbReference type="RefSeq" id="WP_146262759.1">
    <property type="nucleotide sequence ID" value="NZ_SELG01000041.1"/>
</dbReference>
<dbReference type="PIRSF" id="PIRSF004553">
    <property type="entry name" value="CHP00095"/>
    <property type="match status" value="1"/>
</dbReference>
<dbReference type="InterPro" id="IPR029063">
    <property type="entry name" value="SAM-dependent_MTases_sf"/>
</dbReference>
<gene>
    <name evidence="3" type="primary">rsmD</name>
    <name evidence="3" type="ORF">ETU09_10165</name>
</gene>
<keyword evidence="1 3" id="KW-0489">Methyltransferase</keyword>
<dbReference type="CDD" id="cd02440">
    <property type="entry name" value="AdoMet_MTases"/>
    <property type="match status" value="1"/>
</dbReference>
<dbReference type="GO" id="GO:0003676">
    <property type="term" value="F:nucleic acid binding"/>
    <property type="evidence" value="ECO:0007669"/>
    <property type="project" value="InterPro"/>
</dbReference>
<dbReference type="PANTHER" id="PTHR43542:SF1">
    <property type="entry name" value="METHYLTRANSFERASE"/>
    <property type="match status" value="1"/>
</dbReference>
<dbReference type="InterPro" id="IPR002052">
    <property type="entry name" value="DNA_methylase_N6_adenine_CS"/>
</dbReference>
<name>A0A563D7Z3_9FLAO</name>
<keyword evidence="4" id="KW-1185">Reference proteome</keyword>
<dbReference type="PROSITE" id="PS00092">
    <property type="entry name" value="N6_MTASE"/>
    <property type="match status" value="1"/>
</dbReference>
<evidence type="ECO:0000256" key="1">
    <source>
        <dbReference type="ARBA" id="ARBA00022603"/>
    </source>
</evidence>
<dbReference type="EC" id="2.1.1.171" evidence="3"/>
<dbReference type="Gene3D" id="3.40.50.150">
    <property type="entry name" value="Vaccinia Virus protein VP39"/>
    <property type="match status" value="1"/>
</dbReference>
<dbReference type="InterPro" id="IPR004398">
    <property type="entry name" value="RNA_MeTrfase_RsmD"/>
</dbReference>
<evidence type="ECO:0000313" key="4">
    <source>
        <dbReference type="Proteomes" id="UP000319499"/>
    </source>
</evidence>
<evidence type="ECO:0000256" key="2">
    <source>
        <dbReference type="ARBA" id="ARBA00022679"/>
    </source>
</evidence>
<comment type="caution">
    <text evidence="3">The sequence shown here is derived from an EMBL/GenBank/DDBJ whole genome shotgun (WGS) entry which is preliminary data.</text>
</comment>